<proteinExistence type="predicted"/>
<evidence type="ECO:0000313" key="2">
    <source>
        <dbReference type="Proteomes" id="UP000008720"/>
    </source>
</evidence>
<dbReference type="HOGENOM" id="CLU_1882702_0_0_10"/>
<gene>
    <name evidence="1" type="ordered locus">Ftrac_1395</name>
</gene>
<dbReference type="Proteomes" id="UP000008720">
    <property type="component" value="Chromosome"/>
</dbReference>
<dbReference type="STRING" id="643867.Ftrac_1395"/>
<sequence length="136" mass="16174">MQEYIEQCKYNVELLEALEEKFPENYFDWKITIAFYVTIHCIKAILRKKLSRNVSSHEEIINIISHKKAGNSSPVSKSCWNMYYALYSASRDVRYNGFTDFKSFNEHNESEFRICKAQMENIMKYAHQKQQVPVLD</sequence>
<evidence type="ECO:0000313" key="1">
    <source>
        <dbReference type="EMBL" id="ADR21385.1"/>
    </source>
</evidence>
<organism evidence="1 2">
    <name type="scientific">Marivirga tractuosa (strain ATCC 23168 / DSM 4126 / NBRC 15989 / NCIMB 1408 / VKM B-1430 / H-43)</name>
    <name type="common">Microscilla tractuosa</name>
    <name type="synonym">Flexibacter tractuosus</name>
    <dbReference type="NCBI Taxonomy" id="643867"/>
    <lineage>
        <taxon>Bacteria</taxon>
        <taxon>Pseudomonadati</taxon>
        <taxon>Bacteroidota</taxon>
        <taxon>Cytophagia</taxon>
        <taxon>Cytophagales</taxon>
        <taxon>Marivirgaceae</taxon>
        <taxon>Marivirga</taxon>
    </lineage>
</organism>
<dbReference type="KEGG" id="mtt:Ftrac_1395"/>
<dbReference type="OrthoDB" id="795751at2"/>
<dbReference type="EMBL" id="CP002349">
    <property type="protein sequence ID" value="ADR21385.1"/>
    <property type="molecule type" value="Genomic_DNA"/>
</dbReference>
<dbReference type="RefSeq" id="WP_013453534.1">
    <property type="nucleotide sequence ID" value="NC_014759.1"/>
</dbReference>
<evidence type="ECO:0008006" key="3">
    <source>
        <dbReference type="Google" id="ProtNLM"/>
    </source>
</evidence>
<reference evidence="1 2" key="1">
    <citation type="journal article" date="2011" name="Stand. Genomic Sci.">
        <title>Complete genome sequence of Marivirga tractuosa type strain (H-43).</title>
        <authorList>
            <person name="Pagani I."/>
            <person name="Chertkov O."/>
            <person name="Lapidus A."/>
            <person name="Lucas S."/>
            <person name="Del Rio T.G."/>
            <person name="Tice H."/>
            <person name="Copeland A."/>
            <person name="Cheng J.F."/>
            <person name="Nolan M."/>
            <person name="Saunders E."/>
            <person name="Pitluck S."/>
            <person name="Held B."/>
            <person name="Goodwin L."/>
            <person name="Liolios K."/>
            <person name="Ovchinikova G."/>
            <person name="Ivanova N."/>
            <person name="Mavromatis K."/>
            <person name="Pati A."/>
            <person name="Chen A."/>
            <person name="Palaniappan K."/>
            <person name="Land M."/>
            <person name="Hauser L."/>
            <person name="Jeffries C.D."/>
            <person name="Detter J.C."/>
            <person name="Han C."/>
            <person name="Tapia R."/>
            <person name="Ngatchou-Djao O.D."/>
            <person name="Rohde M."/>
            <person name="Goker M."/>
            <person name="Spring S."/>
            <person name="Sikorski J."/>
            <person name="Woyke T."/>
            <person name="Bristow J."/>
            <person name="Eisen J.A."/>
            <person name="Markowitz V."/>
            <person name="Hugenholtz P."/>
            <person name="Klenk H.P."/>
            <person name="Kyrpides N.C."/>
        </authorList>
    </citation>
    <scope>NUCLEOTIDE SEQUENCE [LARGE SCALE GENOMIC DNA]</scope>
    <source>
        <strain evidence="2">ATCC 23168 / DSM 4126 / NBRC 15989 / NCIMB 1408 / VKM B-1430 / H-43</strain>
    </source>
</reference>
<keyword evidence="2" id="KW-1185">Reference proteome</keyword>
<name>E4TMV4_MARTH</name>
<protein>
    <recommendedName>
        <fullName evidence="3">HEPN domain-containing protein</fullName>
    </recommendedName>
</protein>
<accession>E4TMV4</accession>
<dbReference type="eggNOG" id="ENOG50339ED">
    <property type="taxonomic scope" value="Bacteria"/>
</dbReference>
<dbReference type="AlphaFoldDB" id="E4TMV4"/>